<name>A0A318TCK4_9BRAD</name>
<feature type="transmembrane region" description="Helical" evidence="1">
    <location>
        <begin position="359"/>
        <end position="387"/>
    </location>
</feature>
<proteinExistence type="predicted"/>
<keyword evidence="1" id="KW-1133">Transmembrane helix</keyword>
<feature type="transmembrane region" description="Helical" evidence="1">
    <location>
        <begin position="330"/>
        <end position="353"/>
    </location>
</feature>
<dbReference type="RefSeq" id="WP_110780905.1">
    <property type="nucleotide sequence ID" value="NZ_QJTI01000010.1"/>
</dbReference>
<reference evidence="2 3" key="1">
    <citation type="submission" date="2018-06" db="EMBL/GenBank/DDBJ databases">
        <title>Genomic Encyclopedia of Archaeal and Bacterial Type Strains, Phase II (KMG-II): from individual species to whole genera.</title>
        <authorList>
            <person name="Goeker M."/>
        </authorList>
    </citation>
    <scope>NUCLEOTIDE SEQUENCE [LARGE SCALE GENOMIC DNA]</scope>
    <source>
        <strain evidence="2 3">JCM 11668</strain>
    </source>
</reference>
<feature type="transmembrane region" description="Helical" evidence="1">
    <location>
        <begin position="20"/>
        <end position="42"/>
    </location>
</feature>
<evidence type="ECO:0000313" key="3">
    <source>
        <dbReference type="Proteomes" id="UP000248148"/>
    </source>
</evidence>
<dbReference type="Pfam" id="PF05940">
    <property type="entry name" value="NnrS"/>
    <property type="match status" value="1"/>
</dbReference>
<protein>
    <submittedName>
        <fullName evidence="2">Uncharacterized protein involved in response to NO</fullName>
    </submittedName>
</protein>
<dbReference type="OrthoDB" id="9770040at2"/>
<dbReference type="InterPro" id="IPR010266">
    <property type="entry name" value="NnrS"/>
</dbReference>
<keyword evidence="1" id="KW-0472">Membrane</keyword>
<keyword evidence="1" id="KW-0812">Transmembrane</keyword>
<feature type="transmembrane region" description="Helical" evidence="1">
    <location>
        <begin position="176"/>
        <end position="195"/>
    </location>
</feature>
<evidence type="ECO:0000256" key="1">
    <source>
        <dbReference type="SAM" id="Phobius"/>
    </source>
</evidence>
<feature type="transmembrane region" description="Helical" evidence="1">
    <location>
        <begin position="270"/>
        <end position="296"/>
    </location>
</feature>
<feature type="transmembrane region" description="Helical" evidence="1">
    <location>
        <begin position="91"/>
        <end position="109"/>
    </location>
</feature>
<keyword evidence="3" id="KW-1185">Reference proteome</keyword>
<dbReference type="AlphaFoldDB" id="A0A318TCK4"/>
<organism evidence="2 3">
    <name type="scientific">Rhodopseudomonas faecalis</name>
    <dbReference type="NCBI Taxonomy" id="99655"/>
    <lineage>
        <taxon>Bacteria</taxon>
        <taxon>Pseudomonadati</taxon>
        <taxon>Pseudomonadota</taxon>
        <taxon>Alphaproteobacteria</taxon>
        <taxon>Hyphomicrobiales</taxon>
        <taxon>Nitrobacteraceae</taxon>
        <taxon>Rhodopseudomonas</taxon>
    </lineage>
</organism>
<accession>A0A318TCK4</accession>
<sequence>MSPIPRFHPHRGPAVLSSGFRPFFFSGALFAALAVLIWLPFYEGELSLQTAFAPRDWHAHEMLYGYLPAVITGFLFTAIPNWTGRLPLQGGPLLTLVVLWFAGRVATAFSADLGWLPAMLVDIAFLAAVVVVIAREIIAGRKWNNLPVVLLTTLLLAGNAGFHLEAHMQGRADLSIRIGAAVVILLISLIGGRIIPSFTRNWLVRENPGRLPTPFNRFDTATVATSVIALALWVALPNAVIAGLALTLAGFLQAVRLGRWAGYRTFRDRLVLVLHIGYLFVPAGFLLTAAACFGWLAPSAGLHAWMAGAAGVMTLAVMTRASLGHTGQRLAASISTQAIYGAAAVAALARIWAALDTDWSFVLLHVAAFAWVLAFLGFAISFGPLLFGYQRRSPPISKPSPAVAE</sequence>
<feature type="transmembrane region" description="Helical" evidence="1">
    <location>
        <begin position="62"/>
        <end position="79"/>
    </location>
</feature>
<evidence type="ECO:0000313" key="2">
    <source>
        <dbReference type="EMBL" id="PYF02742.1"/>
    </source>
</evidence>
<feature type="transmembrane region" description="Helical" evidence="1">
    <location>
        <begin position="302"/>
        <end position="323"/>
    </location>
</feature>
<dbReference type="EMBL" id="QJTI01000010">
    <property type="protein sequence ID" value="PYF02742.1"/>
    <property type="molecule type" value="Genomic_DNA"/>
</dbReference>
<dbReference type="Proteomes" id="UP000248148">
    <property type="component" value="Unassembled WGS sequence"/>
</dbReference>
<gene>
    <name evidence="2" type="ORF">BJ122_11079</name>
</gene>
<feature type="transmembrane region" description="Helical" evidence="1">
    <location>
        <begin position="115"/>
        <end position="134"/>
    </location>
</feature>
<comment type="caution">
    <text evidence="2">The sequence shown here is derived from an EMBL/GenBank/DDBJ whole genome shotgun (WGS) entry which is preliminary data.</text>
</comment>